<dbReference type="Proteomes" id="UP000036987">
    <property type="component" value="Unassembled WGS sequence"/>
</dbReference>
<evidence type="ECO:0000313" key="4">
    <source>
        <dbReference type="EMBL" id="KMZ73079.1"/>
    </source>
</evidence>
<dbReference type="PANTHER" id="PTHR31096:SF65">
    <property type="entry name" value="ACT DOMAIN-CONTAINING PROTEIN ACR9"/>
    <property type="match status" value="1"/>
</dbReference>
<accession>A0A0K9PVV1</accession>
<evidence type="ECO:0000313" key="5">
    <source>
        <dbReference type="Proteomes" id="UP000036987"/>
    </source>
</evidence>
<dbReference type="PROSITE" id="PS51671">
    <property type="entry name" value="ACT"/>
    <property type="match status" value="1"/>
</dbReference>
<keyword evidence="1 2" id="KW-0677">Repeat</keyword>
<dbReference type="AlphaFoldDB" id="A0A0K9PVV1"/>
<evidence type="ECO:0000256" key="2">
    <source>
        <dbReference type="RuleBase" id="RU369043"/>
    </source>
</evidence>
<dbReference type="Pfam" id="PF24931">
    <property type="entry name" value="ACT_ACR9_3rd"/>
    <property type="match status" value="1"/>
</dbReference>
<dbReference type="PANTHER" id="PTHR31096">
    <property type="entry name" value="ACT DOMAIN-CONTAINING PROTEIN ACR4-RELATED"/>
    <property type="match status" value="1"/>
</dbReference>
<dbReference type="InterPro" id="IPR045865">
    <property type="entry name" value="ACT-like_dom_sf"/>
</dbReference>
<dbReference type="Pfam" id="PF24914">
    <property type="entry name" value="ACR10_N"/>
    <property type="match status" value="1"/>
</dbReference>
<keyword evidence="5" id="KW-1185">Reference proteome</keyword>
<gene>
    <name evidence="4" type="ORF">ZOSMA_154G00210</name>
</gene>
<comment type="caution">
    <text evidence="4">The sequence shown here is derived from an EMBL/GenBank/DDBJ whole genome shotgun (WGS) entry which is preliminary data.</text>
</comment>
<dbReference type="STRING" id="29655.A0A0K9PVV1"/>
<dbReference type="InterPro" id="IPR040217">
    <property type="entry name" value="ACR1-12"/>
</dbReference>
<proteinExistence type="predicted"/>
<organism evidence="4 5">
    <name type="scientific">Zostera marina</name>
    <name type="common">Eelgrass</name>
    <dbReference type="NCBI Taxonomy" id="29655"/>
    <lineage>
        <taxon>Eukaryota</taxon>
        <taxon>Viridiplantae</taxon>
        <taxon>Streptophyta</taxon>
        <taxon>Embryophyta</taxon>
        <taxon>Tracheophyta</taxon>
        <taxon>Spermatophyta</taxon>
        <taxon>Magnoliopsida</taxon>
        <taxon>Liliopsida</taxon>
        <taxon>Zosteraceae</taxon>
        <taxon>Zostera</taxon>
    </lineage>
</organism>
<dbReference type="GO" id="GO:0016597">
    <property type="term" value="F:amino acid binding"/>
    <property type="evidence" value="ECO:0007669"/>
    <property type="project" value="UniProtKB-UniRule"/>
</dbReference>
<evidence type="ECO:0000259" key="3">
    <source>
        <dbReference type="PROSITE" id="PS51671"/>
    </source>
</evidence>
<comment type="function">
    <text evidence="2">Binds amino acids.</text>
</comment>
<sequence>MGMMSEEVVEIKEAKSASEATVITVNCQDKTGLGCDICWIILKYGLRITRADISTDGKWCFHVFWVIPRSVFINVQWSGLKNRILAACPSFSVAFFLNLTCHPPAESPIYLLKLFCVNQKGLLHDMTRVLSELELLIHRVKLSTTPDGNVVDLIFISDERELMHTKARQDETCLKLSSVLGELCDKCEIELAGSEYKDFRKSLFSPVSEDIAEKLFSSDVSKTEMFTQCLSIDKNKIIIDNSLSFYYTLLQIHCADQKSLLYDILRTLKDCNIHVAYNRCSSDMKGSKELDLFIQQSDGKRFWILRSKMHYVANLEWRCFIRLG</sequence>
<name>A0A0K9PVV1_ZOSMR</name>
<dbReference type="InterPro" id="IPR002912">
    <property type="entry name" value="ACT_dom"/>
</dbReference>
<dbReference type="OrthoDB" id="2019824at2759"/>
<protein>
    <recommendedName>
        <fullName evidence="2">ACT domain-containing protein ACR</fullName>
    </recommendedName>
    <alternativeName>
        <fullName evidence="2">Protein ACT DOMAIN REPEATS</fullName>
    </alternativeName>
</protein>
<evidence type="ECO:0000256" key="1">
    <source>
        <dbReference type="ARBA" id="ARBA00022737"/>
    </source>
</evidence>
<feature type="domain" description="ACT" evidence="3">
    <location>
        <begin position="111"/>
        <end position="194"/>
    </location>
</feature>
<dbReference type="OMA" id="TCEQLHA"/>
<dbReference type="InterPro" id="IPR056816">
    <property type="entry name" value="ACR2/9/10_N"/>
</dbReference>
<dbReference type="EMBL" id="LFYR01000604">
    <property type="protein sequence ID" value="KMZ73079.1"/>
    <property type="molecule type" value="Genomic_DNA"/>
</dbReference>
<reference evidence="5" key="1">
    <citation type="journal article" date="2016" name="Nature">
        <title>The genome of the seagrass Zostera marina reveals angiosperm adaptation to the sea.</title>
        <authorList>
            <person name="Olsen J.L."/>
            <person name="Rouze P."/>
            <person name="Verhelst B."/>
            <person name="Lin Y.-C."/>
            <person name="Bayer T."/>
            <person name="Collen J."/>
            <person name="Dattolo E."/>
            <person name="De Paoli E."/>
            <person name="Dittami S."/>
            <person name="Maumus F."/>
            <person name="Michel G."/>
            <person name="Kersting A."/>
            <person name="Lauritano C."/>
            <person name="Lohaus R."/>
            <person name="Toepel M."/>
            <person name="Tonon T."/>
            <person name="Vanneste K."/>
            <person name="Amirebrahimi M."/>
            <person name="Brakel J."/>
            <person name="Bostroem C."/>
            <person name="Chovatia M."/>
            <person name="Grimwood J."/>
            <person name="Jenkins J.W."/>
            <person name="Jueterbock A."/>
            <person name="Mraz A."/>
            <person name="Stam W.T."/>
            <person name="Tice H."/>
            <person name="Bornberg-Bauer E."/>
            <person name="Green P.J."/>
            <person name="Pearson G.A."/>
            <person name="Procaccini G."/>
            <person name="Duarte C.M."/>
            <person name="Schmutz J."/>
            <person name="Reusch T.B.H."/>
            <person name="Van de Peer Y."/>
        </authorList>
    </citation>
    <scope>NUCLEOTIDE SEQUENCE [LARGE SCALE GENOMIC DNA]</scope>
    <source>
        <strain evidence="5">cv. Finnish</strain>
    </source>
</reference>
<dbReference type="SUPFAM" id="SSF55021">
    <property type="entry name" value="ACT-like"/>
    <property type="match status" value="2"/>
</dbReference>